<accession>A0A061H1P9</accession>
<feature type="compositionally biased region" description="Polar residues" evidence="6">
    <location>
        <begin position="405"/>
        <end position="421"/>
    </location>
</feature>
<sequence length="1073" mass="118629">MERVQYHLERSLPQLQLLDEAGVFTKEQLHSITTQRQSHEARLIRRAPQKVDFLRYADFEQNLSDLIVAKAVRMELGRHFTQQNYALHTGHIVSVWERLVRRFKWDVDSWQRYIEWANKRKMRVVVGRLYARALSLHPNKIPLWLSAASHELNNNSSTTAARSLLQRALRQNALPWKPRDAAASAADGLKRKSADGADETGKKLRTGDASTSAPPSTAVSGPLKLKLSARETDLLRLWVEYFRMELVFIERLRRRWIVLGIQWEGDDAQSSEVRSDDPEVSAAAQTLQDEADLDEGAAEENEKVLLSQVPEREEGVEVDTDANGRSARPSEPAAASSCKPNTFTQRAAADIPEAQLSILRGSIPVFLVSNALSTLPPSLHFVFLLALLELFRNFPFADSAGGTISGQQSSKAKATVQTHATRSGEKLRRRLIDTVYGFLSDRERWGWRYYAPVATLVATRTFRDPVEKLLSVEEEMEVEAEAQDELRDGQRLTKASTLRTTFSEDSDALLDLAEWIRMGGGHRSASSSSSTALRLTLHLLEAALVDPVEGESGKTEPSLLSLRLARNGLVPQAVQQVVETMRPLCAAAPLPTSAASLLSSFNAKSDFYTAATLLLNLLSDPTRSSIDEPNLLKYIDAVRTELIAEARKVGHGVESGQMRASMLRRKFGALVGSDDVEAAETGDKRRKKLLKAIKEAEEATAPASKGGFPGNEDLWRLRIELKLALTSLEDDDAEARRQKLSAEWNRGLLACSNSELDSELVDGEEVGDDVSALQGGLWNAYLEWVQGEVEQMIVEGGAKEAKAVKKATKWMHAEYETAIRTTSSLLSRSTVSSVRATSNLATLQAKKQSTHDLVLKRYVALCAELDARRSPSSGTKASSLDRAIDHCLSSSFGSQGFYKFVIDLLTELRSTLAASTDGAETEEETASETTRATVAKLDNRISHLYQRSIDLHSSRLSTSSTRRSSSSSDEAATTGGDLVGMWTEYLSYLVKVKGQEMGAVLEVLENAKRNLKGAFARRGAARTDEDRAAQEIRALERGWEAICQDLAQNGEGGEEEEEEQTDQDETSDDREDA</sequence>
<reference evidence="8 9" key="1">
    <citation type="journal article" date="2013" name="Plant Cell">
        <title>The transition from a phytopathogenic smut ancestor to an anamorphic biocontrol agent deciphered by comparative whole-genome analysis.</title>
        <authorList>
            <person name="Lefebvre F."/>
            <person name="Joly D.L."/>
            <person name="Labbe C."/>
            <person name="Teichmann B."/>
            <person name="Linning R."/>
            <person name="Belzile F."/>
            <person name="Bakkeren G."/>
            <person name="Belanger R.R."/>
        </authorList>
    </citation>
    <scope>NUCLEOTIDE SEQUENCE [LARGE SCALE GENOMIC DNA]</scope>
    <source>
        <strain evidence="8 9">PF-1</strain>
    </source>
</reference>
<dbReference type="PANTHER" id="PTHR23271:SF1">
    <property type="entry name" value="U3 SMALL NUCLEOLAR RNA-ASSOCIATED PROTEIN 6 HOMOLOG"/>
    <property type="match status" value="1"/>
</dbReference>
<dbReference type="OrthoDB" id="28112at2759"/>
<feature type="domain" description="U3 small nucleolar RNA-associated protein 6 N-terminal" evidence="7">
    <location>
        <begin position="8"/>
        <end position="84"/>
    </location>
</feature>
<dbReference type="GO" id="GO:0032040">
    <property type="term" value="C:small-subunit processome"/>
    <property type="evidence" value="ECO:0007669"/>
    <property type="project" value="TreeGrafter"/>
</dbReference>
<gene>
    <name evidence="8" type="ORF">PFL1_06477</name>
</gene>
<dbReference type="AlphaFoldDB" id="A0A061H1P9"/>
<dbReference type="SMART" id="SM00386">
    <property type="entry name" value="HAT"/>
    <property type="match status" value="2"/>
</dbReference>
<dbReference type="GO" id="GO:0000462">
    <property type="term" value="P:maturation of SSU-rRNA from tricistronic rRNA transcript (SSU-rRNA, 5.8S rRNA, LSU-rRNA)"/>
    <property type="evidence" value="ECO:0007669"/>
    <property type="project" value="InterPro"/>
</dbReference>
<dbReference type="Pfam" id="PF08640">
    <property type="entry name" value="U3_assoc_6"/>
    <property type="match status" value="1"/>
</dbReference>
<evidence type="ECO:0000256" key="5">
    <source>
        <dbReference type="ARBA" id="ARBA00023242"/>
    </source>
</evidence>
<feature type="region of interest" description="Disordered" evidence="6">
    <location>
        <begin position="310"/>
        <end position="339"/>
    </location>
</feature>
<dbReference type="EMBL" id="KE361648">
    <property type="protein sequence ID" value="EPQ26024.1"/>
    <property type="molecule type" value="Genomic_DNA"/>
</dbReference>
<dbReference type="SUPFAM" id="SSF48452">
    <property type="entry name" value="TPR-like"/>
    <property type="match status" value="1"/>
</dbReference>
<evidence type="ECO:0000313" key="8">
    <source>
        <dbReference type="EMBL" id="EPQ26024.1"/>
    </source>
</evidence>
<dbReference type="InterPro" id="IPR055347">
    <property type="entry name" value="UTP6_N"/>
</dbReference>
<keyword evidence="3" id="KW-0698">rRNA processing</keyword>
<dbReference type="Proteomes" id="UP000053664">
    <property type="component" value="Unassembled WGS sequence"/>
</dbReference>
<dbReference type="InterPro" id="IPR013949">
    <property type="entry name" value="Utp6"/>
</dbReference>
<dbReference type="GeneID" id="19320553"/>
<dbReference type="KEGG" id="pfp:PFL1_06477"/>
<feature type="region of interest" description="Disordered" evidence="6">
    <location>
        <begin position="184"/>
        <end position="222"/>
    </location>
</feature>
<feature type="compositionally biased region" description="Low complexity" evidence="6">
    <location>
        <begin position="209"/>
        <end position="218"/>
    </location>
</feature>
<dbReference type="Gene3D" id="1.25.40.10">
    <property type="entry name" value="Tetratricopeptide repeat domain"/>
    <property type="match status" value="1"/>
</dbReference>
<dbReference type="RefSeq" id="XP_007882209.1">
    <property type="nucleotide sequence ID" value="XM_007884018.1"/>
</dbReference>
<feature type="compositionally biased region" description="Low complexity" evidence="6">
    <location>
        <begin position="325"/>
        <end position="337"/>
    </location>
</feature>
<evidence type="ECO:0000256" key="2">
    <source>
        <dbReference type="ARBA" id="ARBA00010734"/>
    </source>
</evidence>
<evidence type="ECO:0000256" key="3">
    <source>
        <dbReference type="ARBA" id="ARBA00022552"/>
    </source>
</evidence>
<dbReference type="HOGENOM" id="CLU_306991_0_0_1"/>
<keyword evidence="5" id="KW-0539">Nucleus</keyword>
<dbReference type="InterPro" id="IPR011990">
    <property type="entry name" value="TPR-like_helical_dom_sf"/>
</dbReference>
<feature type="region of interest" description="Disordered" evidence="6">
    <location>
        <begin position="1045"/>
        <end position="1073"/>
    </location>
</feature>
<evidence type="ECO:0000256" key="6">
    <source>
        <dbReference type="SAM" id="MobiDB-lite"/>
    </source>
</evidence>
<evidence type="ECO:0000256" key="1">
    <source>
        <dbReference type="ARBA" id="ARBA00004604"/>
    </source>
</evidence>
<dbReference type="PANTHER" id="PTHR23271">
    <property type="entry name" value="HEPATOCELLULAR CARCINOMA-ASSOCIATED ANTIGEN 66"/>
    <property type="match status" value="1"/>
</dbReference>
<comment type="subcellular location">
    <subcellularLocation>
        <location evidence="1">Nucleus</location>
        <location evidence="1">Nucleolus</location>
    </subcellularLocation>
</comment>
<evidence type="ECO:0000259" key="7">
    <source>
        <dbReference type="Pfam" id="PF08640"/>
    </source>
</evidence>
<evidence type="ECO:0000313" key="9">
    <source>
        <dbReference type="Proteomes" id="UP000053664"/>
    </source>
</evidence>
<evidence type="ECO:0000256" key="4">
    <source>
        <dbReference type="ARBA" id="ARBA00022737"/>
    </source>
</evidence>
<comment type="similarity">
    <text evidence="2">Belongs to the UTP6 family.</text>
</comment>
<dbReference type="GO" id="GO:0030515">
    <property type="term" value="F:snoRNA binding"/>
    <property type="evidence" value="ECO:0007669"/>
    <property type="project" value="InterPro"/>
</dbReference>
<keyword evidence="4" id="KW-0677">Repeat</keyword>
<feature type="compositionally biased region" description="Basic and acidic residues" evidence="6">
    <location>
        <begin position="188"/>
        <end position="206"/>
    </location>
</feature>
<dbReference type="eggNOG" id="KOG2396">
    <property type="taxonomic scope" value="Eukaryota"/>
</dbReference>
<dbReference type="GO" id="GO:0034388">
    <property type="term" value="C:Pwp2p-containing subcomplex of 90S preribosome"/>
    <property type="evidence" value="ECO:0007669"/>
    <property type="project" value="TreeGrafter"/>
</dbReference>
<dbReference type="InterPro" id="IPR003107">
    <property type="entry name" value="HAT"/>
</dbReference>
<feature type="compositionally biased region" description="Acidic residues" evidence="6">
    <location>
        <begin position="1052"/>
        <end position="1073"/>
    </location>
</feature>
<protein>
    <recommendedName>
        <fullName evidence="7">U3 small nucleolar RNA-associated protein 6 N-terminal domain-containing protein</fullName>
    </recommendedName>
</protein>
<organism evidence="8 9">
    <name type="scientific">Pseudozyma flocculosa PF-1</name>
    <dbReference type="NCBI Taxonomy" id="1277687"/>
    <lineage>
        <taxon>Eukaryota</taxon>
        <taxon>Fungi</taxon>
        <taxon>Dikarya</taxon>
        <taxon>Basidiomycota</taxon>
        <taxon>Ustilaginomycotina</taxon>
        <taxon>Ustilaginomycetes</taxon>
        <taxon>Ustilaginales</taxon>
        <taxon>Ustilaginaceae</taxon>
        <taxon>Pseudozyma</taxon>
    </lineage>
</organism>
<name>A0A061H1P9_9BASI</name>
<feature type="region of interest" description="Disordered" evidence="6">
    <location>
        <begin position="402"/>
        <end position="421"/>
    </location>
</feature>
<proteinExistence type="inferred from homology"/>